<dbReference type="GO" id="GO:0005634">
    <property type="term" value="C:nucleus"/>
    <property type="evidence" value="ECO:0007669"/>
    <property type="project" value="TreeGrafter"/>
</dbReference>
<dbReference type="SUPFAM" id="SSF82199">
    <property type="entry name" value="SET domain"/>
    <property type="match status" value="1"/>
</dbReference>
<evidence type="ECO:0000259" key="1">
    <source>
        <dbReference type="PROSITE" id="PS50280"/>
    </source>
</evidence>
<dbReference type="InterPro" id="IPR001214">
    <property type="entry name" value="SET_dom"/>
</dbReference>
<evidence type="ECO:0000313" key="2">
    <source>
        <dbReference type="EMBL" id="CDW23489.1"/>
    </source>
</evidence>
<dbReference type="GO" id="GO:0032259">
    <property type="term" value="P:methylation"/>
    <property type="evidence" value="ECO:0007669"/>
    <property type="project" value="UniProtKB-KW"/>
</dbReference>
<sequence>MRGKCSIPEINLISGFFRNGELEGSVYIISEDNIQGSAAVAVKGVLHGRVLTIGMKSHYPYPMAKNTINFNYNQVTMNGLGFYGYFLNGRASGTVWYGMVGHELNKQGLLYGKVDSKGKLSGSDISYIYPNHFNVLHGVFEDRIMKAAVYRHILELNCNKDSILEVKISGKPSNMETEQVYFYDPPSNTTLASPSMLIIEDPYEAETIYLSKSGIPNSGDGLHAKRDLEAGEVGAWYSGALFGEKEGNIWNNACRFNASLSAKSIAYCYKYRISTYHGALIDIPVDYDEESRYRSTLGHKMNNGFGNEVNTGFYQAEHPRFGTIVYILTTKPVPKGKELIVNYGYSRGLHHTVDQIFEWYFALEDEYNRKKEKERELNMASGFDTKPQI</sequence>
<dbReference type="Pfam" id="PF22648">
    <property type="entry name" value="SET7_N"/>
    <property type="match status" value="1"/>
</dbReference>
<dbReference type="PANTHER" id="PTHR46820">
    <property type="entry name" value="HISTONE-LYSINE N-METHYLTRANSFERASE SETD7"/>
    <property type="match status" value="1"/>
</dbReference>
<dbReference type="GO" id="GO:0008276">
    <property type="term" value="F:protein methyltransferase activity"/>
    <property type="evidence" value="ECO:0007669"/>
    <property type="project" value="UniProtKB-ARBA"/>
</dbReference>
<proteinExistence type="predicted"/>
<protein>
    <submittedName>
        <fullName evidence="2">Histonelysine Nmethyltransferase SETD7like [Oryzias latipes]</fullName>
    </submittedName>
</protein>
<dbReference type="GO" id="GO:0005694">
    <property type="term" value="C:chromosome"/>
    <property type="evidence" value="ECO:0007669"/>
    <property type="project" value="TreeGrafter"/>
</dbReference>
<keyword evidence="2" id="KW-0808">Transferase</keyword>
<dbReference type="InterPro" id="IPR046341">
    <property type="entry name" value="SET_dom_sf"/>
</dbReference>
<name>A0A0K2TBP3_LEPSM</name>
<dbReference type="EMBL" id="HACA01006128">
    <property type="protein sequence ID" value="CDW23489.1"/>
    <property type="molecule type" value="Transcribed_RNA"/>
</dbReference>
<reference evidence="2" key="1">
    <citation type="submission" date="2014-05" db="EMBL/GenBank/DDBJ databases">
        <authorList>
            <person name="Chronopoulou M."/>
        </authorList>
    </citation>
    <scope>NUCLEOTIDE SEQUENCE</scope>
    <source>
        <tissue evidence="2">Whole organism</tissue>
    </source>
</reference>
<keyword evidence="2" id="KW-0489">Methyltransferase</keyword>
<feature type="domain" description="SET" evidence="1">
    <location>
        <begin position="206"/>
        <end position="344"/>
    </location>
</feature>
<dbReference type="GO" id="GO:0008170">
    <property type="term" value="F:N-methyltransferase activity"/>
    <property type="evidence" value="ECO:0007669"/>
    <property type="project" value="UniProtKB-ARBA"/>
</dbReference>
<dbReference type="GO" id="GO:0008757">
    <property type="term" value="F:S-adenosylmethionine-dependent methyltransferase activity"/>
    <property type="evidence" value="ECO:0007669"/>
    <property type="project" value="UniProtKB-ARBA"/>
</dbReference>
<dbReference type="GO" id="GO:0003682">
    <property type="term" value="F:chromatin binding"/>
    <property type="evidence" value="ECO:0007669"/>
    <property type="project" value="TreeGrafter"/>
</dbReference>
<dbReference type="PROSITE" id="PS50280">
    <property type="entry name" value="SET"/>
    <property type="match status" value="1"/>
</dbReference>
<dbReference type="AlphaFoldDB" id="A0A0K2TBP3"/>
<accession>A0A0K2TBP3</accession>
<organism evidence="2">
    <name type="scientific">Lepeophtheirus salmonis</name>
    <name type="common">Salmon louse</name>
    <name type="synonym">Caligus salmonis</name>
    <dbReference type="NCBI Taxonomy" id="72036"/>
    <lineage>
        <taxon>Eukaryota</taxon>
        <taxon>Metazoa</taxon>
        <taxon>Ecdysozoa</taxon>
        <taxon>Arthropoda</taxon>
        <taxon>Crustacea</taxon>
        <taxon>Multicrustacea</taxon>
        <taxon>Hexanauplia</taxon>
        <taxon>Copepoda</taxon>
        <taxon>Siphonostomatoida</taxon>
        <taxon>Caligidae</taxon>
        <taxon>Lepeophtheirus</taxon>
    </lineage>
</organism>
<dbReference type="PANTHER" id="PTHR46820:SF1">
    <property type="entry name" value="HISTONE-LYSINE N-METHYLTRANSFERASE SETD7"/>
    <property type="match status" value="1"/>
</dbReference>
<dbReference type="Gene3D" id="2.170.270.10">
    <property type="entry name" value="SET domain"/>
    <property type="match status" value="1"/>
</dbReference>
<dbReference type="OrthoDB" id="9439254at2759"/>
<dbReference type="InterPro" id="IPR054533">
    <property type="entry name" value="SETD7_N"/>
</dbReference>
<dbReference type="GO" id="GO:0070828">
    <property type="term" value="P:heterochromatin organization"/>
    <property type="evidence" value="ECO:0007669"/>
    <property type="project" value="TreeGrafter"/>
</dbReference>
<dbReference type="Gene3D" id="2.20.110.10">
    <property type="entry name" value="Histone H3 K4-specific methyltransferase SET7/9 N-terminal domain"/>
    <property type="match status" value="1"/>
</dbReference>